<dbReference type="GO" id="GO:0046872">
    <property type="term" value="F:metal ion binding"/>
    <property type="evidence" value="ECO:0007669"/>
    <property type="project" value="UniProtKB-KW"/>
</dbReference>
<evidence type="ECO:0000256" key="1">
    <source>
        <dbReference type="ARBA" id="ARBA00010716"/>
    </source>
</evidence>
<evidence type="ECO:0000256" key="3">
    <source>
        <dbReference type="ARBA" id="ARBA00022801"/>
    </source>
</evidence>
<evidence type="ECO:0000256" key="8">
    <source>
        <dbReference type="PIRSR" id="PIRSR038994-3"/>
    </source>
</evidence>
<feature type="binding site" evidence="8">
    <location>
        <position position="215"/>
    </location>
    <ligand>
        <name>Zn(2+)</name>
        <dbReference type="ChEBI" id="CHEBI:29105"/>
    </ligand>
</feature>
<proteinExistence type="inferred from homology"/>
<dbReference type="AlphaFoldDB" id="Q2S6X3"/>
<accession>Q2S6X3</accession>
<feature type="binding site" evidence="7">
    <location>
        <position position="250"/>
    </location>
    <ligand>
        <name>substrate</name>
    </ligand>
</feature>
<dbReference type="SUPFAM" id="SSF51338">
    <property type="entry name" value="Composite domain of metallo-dependent hydrolases"/>
    <property type="match status" value="1"/>
</dbReference>
<dbReference type="Gene3D" id="2.30.40.10">
    <property type="entry name" value="Urease, subunit C, domain 1"/>
    <property type="match status" value="1"/>
</dbReference>
<dbReference type="GO" id="GO:0006046">
    <property type="term" value="P:N-acetylglucosamine catabolic process"/>
    <property type="evidence" value="ECO:0007669"/>
    <property type="project" value="TreeGrafter"/>
</dbReference>
<reference evidence="10 11" key="1">
    <citation type="journal article" date="2005" name="Nucleic Acids Res.">
        <title>Genomic blueprint of Hahella chejuensis, a marine microbe producing an algicidal agent.</title>
        <authorList>
            <person name="Jeong H."/>
            <person name="Yim J.H."/>
            <person name="Lee C."/>
            <person name="Choi S.-H."/>
            <person name="Park Y.K."/>
            <person name="Yoon S.H."/>
            <person name="Hur C.-G."/>
            <person name="Kang H.-Y."/>
            <person name="Kim D."/>
            <person name="Lee H.H."/>
            <person name="Park K.H."/>
            <person name="Park S.-H."/>
            <person name="Park H.-S."/>
            <person name="Lee H.K."/>
            <person name="Oh T.K."/>
            <person name="Kim J.F."/>
        </authorList>
    </citation>
    <scope>NUCLEOTIDE SEQUENCE [LARGE SCALE GENOMIC DNA]</scope>
    <source>
        <strain evidence="10 11">KCTC 2396</strain>
    </source>
</reference>
<dbReference type="RefSeq" id="WP_011400651.1">
    <property type="nucleotide sequence ID" value="NC_007645.1"/>
</dbReference>
<evidence type="ECO:0000256" key="6">
    <source>
        <dbReference type="PIRSR" id="PIRSR038994-1"/>
    </source>
</evidence>
<dbReference type="KEGG" id="hch:HCH_06986"/>
<evidence type="ECO:0000256" key="5">
    <source>
        <dbReference type="PIRNR" id="PIRNR038994"/>
    </source>
</evidence>
<dbReference type="CDD" id="cd00854">
    <property type="entry name" value="NagA"/>
    <property type="match status" value="1"/>
</dbReference>
<keyword evidence="2 8" id="KW-0479">Metal-binding</keyword>
<keyword evidence="3 5" id="KW-0378">Hydrolase</keyword>
<feature type="binding site" evidence="8">
    <location>
        <position position="194"/>
    </location>
    <ligand>
        <name>Zn(2+)</name>
        <dbReference type="ChEBI" id="CHEBI:29105"/>
    </ligand>
</feature>
<organism evidence="10 11">
    <name type="scientific">Hahella chejuensis (strain KCTC 2396)</name>
    <dbReference type="NCBI Taxonomy" id="349521"/>
    <lineage>
        <taxon>Bacteria</taxon>
        <taxon>Pseudomonadati</taxon>
        <taxon>Pseudomonadota</taxon>
        <taxon>Gammaproteobacteria</taxon>
        <taxon>Oceanospirillales</taxon>
        <taxon>Hahellaceae</taxon>
        <taxon>Hahella</taxon>
    </lineage>
</organism>
<dbReference type="STRING" id="349521.HCH_06986"/>
<feature type="binding site" evidence="8">
    <location>
        <position position="129"/>
    </location>
    <ligand>
        <name>Zn(2+)</name>
        <dbReference type="ChEBI" id="CHEBI:29105"/>
    </ligand>
</feature>
<sequence length="379" mass="40554">MLTALTDGRIFTGESLLSQQALIIEGGRIHSITPEHQIPAGAARISLNGMLLAPGYIDVQVNGGGGALFNDNPSPAVLREMGAAHRRYGTTAFMPTLITDTRDKMEAAVSAVEAALREGAPGVLGIHLEGPYLNVARKGVHRESIIREPEADALQLLSSLGDIGKTIVTLAPEKVPEGFVRKLRERGVHVCLGHTAASYEQVHQALAEGATGFTHLFNAMTPLRNRDPGVVGAALDDADSWCGLIADNHHVHPATMRIAIRAKSRGKIMLVTDAMHSVGMPGEEFELLGEKLVRFNGRLATEQGVLAGSDLDMATAVRNSVSAIGLDVEEALRMASLYPAQFLGIDDKYGRIAPGYRADLVLLNDQLEVEGTWIEGVRN</sequence>
<keyword evidence="11" id="KW-1185">Reference proteome</keyword>
<dbReference type="NCBIfam" id="TIGR00221">
    <property type="entry name" value="nagA"/>
    <property type="match status" value="1"/>
</dbReference>
<dbReference type="OrthoDB" id="9776488at2"/>
<dbReference type="Pfam" id="PF01979">
    <property type="entry name" value="Amidohydro_1"/>
    <property type="match status" value="1"/>
</dbReference>
<dbReference type="FunFam" id="3.20.20.140:FF:000004">
    <property type="entry name" value="N-acetylglucosamine-6-phosphate deacetylase"/>
    <property type="match status" value="1"/>
</dbReference>
<evidence type="ECO:0000313" key="11">
    <source>
        <dbReference type="Proteomes" id="UP000000238"/>
    </source>
</evidence>
<name>Q2S6X3_HAHCH</name>
<evidence type="ECO:0000256" key="2">
    <source>
        <dbReference type="ARBA" id="ARBA00022723"/>
    </source>
</evidence>
<dbReference type="GO" id="GO:0008448">
    <property type="term" value="F:N-acetylglucosamine-6-phosphate deacetylase activity"/>
    <property type="evidence" value="ECO:0007669"/>
    <property type="project" value="UniProtKB-EC"/>
</dbReference>
<dbReference type="PANTHER" id="PTHR11113">
    <property type="entry name" value="N-ACETYLGLUCOSAMINE-6-PHOSPHATE DEACETYLASE"/>
    <property type="match status" value="1"/>
</dbReference>
<feature type="binding site" evidence="7">
    <location>
        <position position="226"/>
    </location>
    <ligand>
        <name>substrate</name>
    </ligand>
</feature>
<evidence type="ECO:0000313" key="10">
    <source>
        <dbReference type="EMBL" id="ABC33601.1"/>
    </source>
</evidence>
<evidence type="ECO:0000256" key="4">
    <source>
        <dbReference type="ARBA" id="ARBA00023277"/>
    </source>
</evidence>
<gene>
    <name evidence="10" type="primary">nagA</name>
    <name evidence="10" type="ordered locus">HCH_06986</name>
</gene>
<dbReference type="Proteomes" id="UP000000238">
    <property type="component" value="Chromosome"/>
</dbReference>
<dbReference type="HOGENOM" id="CLU_032482_2_2_6"/>
<dbReference type="SUPFAM" id="SSF51556">
    <property type="entry name" value="Metallo-dependent hydrolases"/>
    <property type="match status" value="1"/>
</dbReference>
<dbReference type="InterPro" id="IPR011059">
    <property type="entry name" value="Metal-dep_hydrolase_composite"/>
</dbReference>
<comment type="similarity">
    <text evidence="1 5">Belongs to the metallo-dependent hydrolases superfamily. NagA family.</text>
</comment>
<dbReference type="EC" id="3.5.1.25" evidence="10"/>
<comment type="cofactor">
    <cofactor evidence="8">
        <name>a divalent metal cation</name>
        <dbReference type="ChEBI" id="CHEBI:60240"/>
    </cofactor>
    <text evidence="8">Binds 1 divalent metal cation per subunit.</text>
</comment>
<feature type="active site" description="Proton donor/acceptor" evidence="6">
    <location>
        <position position="273"/>
    </location>
</feature>
<dbReference type="InterPro" id="IPR006680">
    <property type="entry name" value="Amidohydro-rel"/>
</dbReference>
<dbReference type="eggNOG" id="COG1820">
    <property type="taxonomic scope" value="Bacteria"/>
</dbReference>
<evidence type="ECO:0000256" key="7">
    <source>
        <dbReference type="PIRSR" id="PIRSR038994-2"/>
    </source>
</evidence>
<dbReference type="PIRSF" id="PIRSF038994">
    <property type="entry name" value="NagA"/>
    <property type="match status" value="1"/>
</dbReference>
<dbReference type="InterPro" id="IPR032466">
    <property type="entry name" value="Metal_Hydrolase"/>
</dbReference>
<feature type="binding site" evidence="7">
    <location>
        <position position="140"/>
    </location>
    <ligand>
        <name>substrate</name>
    </ligand>
</feature>
<feature type="binding site" evidence="7">
    <location>
        <begin position="218"/>
        <end position="219"/>
    </location>
    <ligand>
        <name>substrate</name>
    </ligand>
</feature>
<protein>
    <submittedName>
        <fullName evidence="10">N-acetylglucosamine-6-phosphate deacetylase</fullName>
        <ecNumber evidence="10">3.5.1.25</ecNumber>
    </submittedName>
</protein>
<evidence type="ECO:0000259" key="9">
    <source>
        <dbReference type="Pfam" id="PF01979"/>
    </source>
</evidence>
<feature type="domain" description="Amidohydrolase-related" evidence="9">
    <location>
        <begin position="52"/>
        <end position="376"/>
    </location>
</feature>
<dbReference type="PANTHER" id="PTHR11113:SF14">
    <property type="entry name" value="N-ACETYLGLUCOSAMINE-6-PHOSPHATE DEACETYLASE"/>
    <property type="match status" value="1"/>
</dbReference>
<keyword evidence="4 5" id="KW-0119">Carbohydrate metabolism</keyword>
<dbReference type="Gene3D" id="3.20.20.140">
    <property type="entry name" value="Metal-dependent hydrolases"/>
    <property type="match status" value="1"/>
</dbReference>
<feature type="binding site" evidence="7">
    <location>
        <begin position="306"/>
        <end position="308"/>
    </location>
    <ligand>
        <name>substrate</name>
    </ligand>
</feature>
<dbReference type="EMBL" id="CP000155">
    <property type="protein sequence ID" value="ABC33601.1"/>
    <property type="molecule type" value="Genomic_DNA"/>
</dbReference>
<dbReference type="InterPro" id="IPR003764">
    <property type="entry name" value="GlcNAc_6-P_deAcase"/>
</dbReference>